<feature type="transmembrane region" description="Helical" evidence="1">
    <location>
        <begin position="944"/>
        <end position="963"/>
    </location>
</feature>
<feature type="transmembrane region" description="Helical" evidence="1">
    <location>
        <begin position="847"/>
        <end position="865"/>
    </location>
</feature>
<dbReference type="SUPFAM" id="SSF82693">
    <property type="entry name" value="Multidrug efflux transporter AcrB pore domain, PN1, PN2, PC1 and PC2 subdomains"/>
    <property type="match status" value="2"/>
</dbReference>
<dbReference type="Gene3D" id="1.20.1640.10">
    <property type="entry name" value="Multidrug efflux transporter AcrB transmembrane domain"/>
    <property type="match status" value="2"/>
</dbReference>
<evidence type="ECO:0000256" key="1">
    <source>
        <dbReference type="SAM" id="Phobius"/>
    </source>
</evidence>
<feature type="transmembrane region" description="Helical" evidence="1">
    <location>
        <begin position="975"/>
        <end position="1000"/>
    </location>
</feature>
<dbReference type="SUPFAM" id="SSF82866">
    <property type="entry name" value="Multidrug efflux transporter AcrB transmembrane domain"/>
    <property type="match status" value="2"/>
</dbReference>
<dbReference type="PANTHER" id="PTHR32063:SF33">
    <property type="entry name" value="RND SUPERFAMILY EFFLUX PUMP PERMEASE COMPONENT"/>
    <property type="match status" value="1"/>
</dbReference>
<organism evidence="2 3">
    <name type="scientific">Exilibacterium tricleocarpae</name>
    <dbReference type="NCBI Taxonomy" id="2591008"/>
    <lineage>
        <taxon>Bacteria</taxon>
        <taxon>Pseudomonadati</taxon>
        <taxon>Pseudomonadota</taxon>
        <taxon>Gammaproteobacteria</taxon>
        <taxon>Cellvibrionales</taxon>
        <taxon>Cellvibrionaceae</taxon>
        <taxon>Exilibacterium</taxon>
    </lineage>
</organism>
<feature type="transmembrane region" description="Helical" evidence="1">
    <location>
        <begin position="312"/>
        <end position="331"/>
    </location>
</feature>
<dbReference type="Gene3D" id="3.30.70.1430">
    <property type="entry name" value="Multidrug efflux transporter AcrB pore domain"/>
    <property type="match status" value="2"/>
</dbReference>
<reference evidence="2 3" key="1">
    <citation type="submission" date="2019-06" db="EMBL/GenBank/DDBJ databases">
        <title>Whole genome sequence for Cellvibrionaceae sp. R142.</title>
        <authorList>
            <person name="Wang G."/>
        </authorList>
    </citation>
    <scope>NUCLEOTIDE SEQUENCE [LARGE SCALE GENOMIC DNA]</scope>
    <source>
        <strain evidence="2 3">R142</strain>
    </source>
</reference>
<evidence type="ECO:0000313" key="3">
    <source>
        <dbReference type="Proteomes" id="UP000319732"/>
    </source>
</evidence>
<comment type="caution">
    <text evidence="2">The sequence shown here is derived from an EMBL/GenBank/DDBJ whole genome shotgun (WGS) entry which is preliminary data.</text>
</comment>
<dbReference type="Gene3D" id="3.30.70.1320">
    <property type="entry name" value="Multidrug efflux transporter AcrB pore domain like"/>
    <property type="match status" value="1"/>
</dbReference>
<protein>
    <submittedName>
        <fullName evidence="2">Efflux RND transporter permease subunit</fullName>
    </submittedName>
</protein>
<dbReference type="PANTHER" id="PTHR32063">
    <property type="match status" value="1"/>
</dbReference>
<gene>
    <name evidence="2" type="ORF">FKG94_15505</name>
</gene>
<proteinExistence type="predicted"/>
<dbReference type="EMBL" id="VHSG01000015">
    <property type="protein sequence ID" value="TQV76087.1"/>
    <property type="molecule type" value="Genomic_DNA"/>
</dbReference>
<accession>A0A545TFT0</accession>
<feature type="transmembrane region" description="Helical" evidence="1">
    <location>
        <begin position="508"/>
        <end position="528"/>
    </location>
</feature>
<sequence length="1024" mass="113292">MIVIILGGLITAMTIRKQMFPQIEINWIQASIVYPGAAAADVQEGITIKVEEALESVRGLDRIITYSNRGSFIAYMRIDENYDAQEVLDDVKLQVDTISSFPDGIERPVVERIKFEQEVMYLSLVGDLNHRQLKELGREIHDEIRALPFVNVSEFYSGLSYEVGVEVSKDRLREYGLSFQDIVAALNQFSTNRSAGQIRAADGYISVRMESQAYRGHEFEQIPLINLSDGTQIKLGEVATVVDGFQEGINYSKFNGQNAVTLFVGAGSDQSITDVARTVNNYVAEKQAALPQGVSLNVWIDLTYYLEGRLNMMYTNMFYGGVLVFLMLALFLRTRLAFWVMMGLPVCFLGTLFVMPLEWVDVTINVTSLFGFILVLGIVVDDAIVIGESVHAEIERRGQSIDNVVRGAKRVAVPATFGVLTTVAAFGPMVLADGPMAAFSQSIGFVVVFCLLFSLVESKLILPAHLAHMKVKAAGGDGRMTRLRARIDGFLKHFIEAYYRPFLERMIYFRYATIAVFIAVLLVSIGLFQGGIIRYVGEPKIPHDYPEINVEMNASSSENDTLNTARNIQRVLERVEKDVESQYGTGMIQDLLVDMRSRTQVAIMARLVEPEQRPIDTFELAALWRAALPALPGVKTLSIRDDIFSSDRDDGDISFLLEGDNHDELQQATGELKRKLASLKGVGDVNDSREIPAKEVRLTLKPLAYSVGLTVADVAAQTNFSLYGAEAQRIMRDGEEVKVMVRYPDYQRNSVGLVNKVLIQTPEGAEVPLSEVAHIEIVDGYHRIRHENGKQSISVWASVDADQAEPLKITEDINTNFIPQLNEKFPSVSGATAGRIQEEIESRNKQLRDFAISLLVIYALLAIPLKSYIQPVLIMSVIPFGVIGAMLGHLLLGLSMSALSLFGVIAASGVVINDSLVMVDFINQARRRGTALVEAVVQSGCRRFRAILLTSITTFIGLVPIITETSLQAKIVVPMAVSLAFGVLFATVITLLLVPCLYIAGVDIGRLFISLRWQRLGFLLPSGR</sequence>
<keyword evidence="1" id="KW-1133">Transmembrane helix</keyword>
<keyword evidence="1" id="KW-0812">Transmembrane</keyword>
<dbReference type="OrthoDB" id="5287122at2"/>
<keyword evidence="1" id="KW-0472">Membrane</keyword>
<dbReference type="Gene3D" id="3.30.2090.10">
    <property type="entry name" value="Multidrug efflux transporter AcrB TolC docking domain, DN and DC subdomains"/>
    <property type="match status" value="2"/>
</dbReference>
<feature type="transmembrane region" description="Helical" evidence="1">
    <location>
        <begin position="369"/>
        <end position="390"/>
    </location>
</feature>
<dbReference type="Proteomes" id="UP000319732">
    <property type="component" value="Unassembled WGS sequence"/>
</dbReference>
<dbReference type="PRINTS" id="PR00702">
    <property type="entry name" value="ACRIFLAVINRP"/>
</dbReference>
<feature type="transmembrane region" description="Helical" evidence="1">
    <location>
        <begin position="338"/>
        <end position="357"/>
    </location>
</feature>
<dbReference type="Gene3D" id="3.30.70.1440">
    <property type="entry name" value="Multidrug efflux transporter AcrB pore domain"/>
    <property type="match status" value="1"/>
</dbReference>
<dbReference type="Pfam" id="PF00873">
    <property type="entry name" value="ACR_tran"/>
    <property type="match status" value="1"/>
</dbReference>
<dbReference type="AlphaFoldDB" id="A0A545TFT0"/>
<dbReference type="InterPro" id="IPR027463">
    <property type="entry name" value="AcrB_DN_DC_subdom"/>
</dbReference>
<name>A0A545TFT0_9GAMM</name>
<dbReference type="GO" id="GO:0005886">
    <property type="term" value="C:plasma membrane"/>
    <property type="evidence" value="ECO:0007669"/>
    <property type="project" value="TreeGrafter"/>
</dbReference>
<feature type="transmembrane region" description="Helical" evidence="1">
    <location>
        <begin position="443"/>
        <end position="462"/>
    </location>
</feature>
<feature type="transmembrane region" description="Helical" evidence="1">
    <location>
        <begin position="872"/>
        <end position="892"/>
    </location>
</feature>
<evidence type="ECO:0000313" key="2">
    <source>
        <dbReference type="EMBL" id="TQV76087.1"/>
    </source>
</evidence>
<dbReference type="InterPro" id="IPR001036">
    <property type="entry name" value="Acrflvin-R"/>
</dbReference>
<feature type="transmembrane region" description="Helical" evidence="1">
    <location>
        <begin position="898"/>
        <end position="923"/>
    </location>
</feature>
<dbReference type="GO" id="GO:0042910">
    <property type="term" value="F:xenobiotic transmembrane transporter activity"/>
    <property type="evidence" value="ECO:0007669"/>
    <property type="project" value="TreeGrafter"/>
</dbReference>
<feature type="transmembrane region" description="Helical" evidence="1">
    <location>
        <begin position="411"/>
        <end position="431"/>
    </location>
</feature>
<keyword evidence="3" id="KW-1185">Reference proteome</keyword>
<dbReference type="SUPFAM" id="SSF82714">
    <property type="entry name" value="Multidrug efflux transporter AcrB TolC docking domain, DN and DC subdomains"/>
    <property type="match status" value="2"/>
</dbReference>